<dbReference type="PANTHER" id="PTHR30086">
    <property type="entry name" value="ARGININE EXPORTER PROTEIN ARGO"/>
    <property type="match status" value="1"/>
</dbReference>
<dbReference type="PIRSF" id="PIRSF006324">
    <property type="entry name" value="LeuE"/>
    <property type="match status" value="1"/>
</dbReference>
<evidence type="ECO:0000256" key="3">
    <source>
        <dbReference type="ARBA" id="ARBA00022475"/>
    </source>
</evidence>
<proteinExistence type="inferred from homology"/>
<dbReference type="PANTHER" id="PTHR30086:SF15">
    <property type="entry name" value="LEUCINE EFFLUX PROTEIN"/>
    <property type="match status" value="1"/>
</dbReference>
<comment type="caution">
    <text evidence="8">The sequence shown here is derived from an EMBL/GenBank/DDBJ whole genome shotgun (WGS) entry which is preliminary data.</text>
</comment>
<keyword evidence="6 7" id="KW-0472">Membrane</keyword>
<evidence type="ECO:0000256" key="2">
    <source>
        <dbReference type="ARBA" id="ARBA00007928"/>
    </source>
</evidence>
<evidence type="ECO:0000313" key="9">
    <source>
        <dbReference type="Proteomes" id="UP001548587"/>
    </source>
</evidence>
<gene>
    <name evidence="8" type="primary">leuE</name>
    <name evidence="8" type="ORF">ABXL37_24715</name>
</gene>
<organism evidence="8 9">
    <name type="scientific">Burkholderia sola</name>
    <dbReference type="NCBI Taxonomy" id="2843302"/>
    <lineage>
        <taxon>Bacteria</taxon>
        <taxon>Pseudomonadati</taxon>
        <taxon>Pseudomonadota</taxon>
        <taxon>Betaproteobacteria</taxon>
        <taxon>Burkholderiales</taxon>
        <taxon>Burkholderiaceae</taxon>
        <taxon>Burkholderia</taxon>
        <taxon>Burkholderia cepacia complex</taxon>
    </lineage>
</organism>
<evidence type="ECO:0000256" key="5">
    <source>
        <dbReference type="ARBA" id="ARBA00022989"/>
    </source>
</evidence>
<sequence length="227" mass="24194">MFGHALGITDIWTYVFGVIFIILLPGPNSMYVLSLAAQRGVKAGYRAACGVFVGDTVLMILSAAGVASLLKANPLLFSVVKYGGAAYLLYIGTGMLRSAWSKLRARGDAPVEAPVEAPQAVDGERSFDKPFRKALIVSLLNPKAILFFISFFIQFVDPAFPHPALSFVVLGAIAQCASFLYLSTLIFAGARLAEHFRRRRKLAAGAASSVGGLFIGFSVKLALATLS</sequence>
<comment type="similarity">
    <text evidence="2">Belongs to the Rht family.</text>
</comment>
<evidence type="ECO:0000256" key="1">
    <source>
        <dbReference type="ARBA" id="ARBA00004651"/>
    </source>
</evidence>
<evidence type="ECO:0000256" key="7">
    <source>
        <dbReference type="SAM" id="Phobius"/>
    </source>
</evidence>
<dbReference type="Proteomes" id="UP001548587">
    <property type="component" value="Unassembled WGS sequence"/>
</dbReference>
<accession>A0ABV2CEB0</accession>
<dbReference type="RefSeq" id="WP_209927414.1">
    <property type="nucleotide sequence ID" value="NZ_JBEWCH010000018.1"/>
</dbReference>
<feature type="transmembrane region" description="Helical" evidence="7">
    <location>
        <begin position="45"/>
        <end position="69"/>
    </location>
</feature>
<feature type="transmembrane region" description="Helical" evidence="7">
    <location>
        <begin position="202"/>
        <end position="223"/>
    </location>
</feature>
<feature type="transmembrane region" description="Helical" evidence="7">
    <location>
        <begin position="12"/>
        <end position="33"/>
    </location>
</feature>
<name>A0ABV2CEB0_9BURK</name>
<reference evidence="8 9" key="1">
    <citation type="submission" date="2024-06" db="EMBL/GenBank/DDBJ databases">
        <title>Burkholderia sola in Mexico.</title>
        <authorList>
            <person name="Estrada P."/>
        </authorList>
    </citation>
    <scope>NUCLEOTIDE SEQUENCE [LARGE SCALE GENOMIC DNA]</scope>
    <source>
        <strain evidence="8 9">CpTa8-5</strain>
    </source>
</reference>
<dbReference type="NCBIfam" id="NF008201">
    <property type="entry name" value="PRK10958.1"/>
    <property type="match status" value="1"/>
</dbReference>
<keyword evidence="3" id="KW-1003">Cell membrane</keyword>
<feature type="transmembrane region" description="Helical" evidence="7">
    <location>
        <begin position="167"/>
        <end position="190"/>
    </location>
</feature>
<comment type="subcellular location">
    <subcellularLocation>
        <location evidence="1">Cell membrane</location>
        <topology evidence="1">Multi-pass membrane protein</topology>
    </subcellularLocation>
</comment>
<evidence type="ECO:0000313" key="8">
    <source>
        <dbReference type="EMBL" id="MET1477461.1"/>
    </source>
</evidence>
<dbReference type="EMBL" id="JBEWCH010000018">
    <property type="protein sequence ID" value="MET1477461.1"/>
    <property type="molecule type" value="Genomic_DNA"/>
</dbReference>
<protein>
    <submittedName>
        <fullName evidence="8">Leucine efflux protein LeuE</fullName>
    </submittedName>
</protein>
<feature type="transmembrane region" description="Helical" evidence="7">
    <location>
        <begin position="75"/>
        <end position="96"/>
    </location>
</feature>
<keyword evidence="9" id="KW-1185">Reference proteome</keyword>
<dbReference type="Pfam" id="PF01810">
    <property type="entry name" value="LysE"/>
    <property type="match status" value="1"/>
</dbReference>
<evidence type="ECO:0000256" key="6">
    <source>
        <dbReference type="ARBA" id="ARBA00023136"/>
    </source>
</evidence>
<feature type="transmembrane region" description="Helical" evidence="7">
    <location>
        <begin position="134"/>
        <end position="155"/>
    </location>
</feature>
<keyword evidence="5 7" id="KW-1133">Transmembrane helix</keyword>
<evidence type="ECO:0000256" key="4">
    <source>
        <dbReference type="ARBA" id="ARBA00022692"/>
    </source>
</evidence>
<keyword evidence="4 7" id="KW-0812">Transmembrane</keyword>
<dbReference type="InterPro" id="IPR001123">
    <property type="entry name" value="LeuE-type"/>
</dbReference>